<dbReference type="SMART" id="SM00342">
    <property type="entry name" value="HTH_ARAC"/>
    <property type="match status" value="1"/>
</dbReference>
<name>A0A6N8KVF9_9SPHI</name>
<dbReference type="EMBL" id="WSQA01000003">
    <property type="protein sequence ID" value="MVZ61440.1"/>
    <property type="molecule type" value="Genomic_DNA"/>
</dbReference>
<dbReference type="PROSITE" id="PS01124">
    <property type="entry name" value="HTH_ARAC_FAMILY_2"/>
    <property type="match status" value="1"/>
</dbReference>
<dbReference type="PROSITE" id="PS00041">
    <property type="entry name" value="HTH_ARAC_FAMILY_1"/>
    <property type="match status" value="1"/>
</dbReference>
<dbReference type="PANTHER" id="PTHR47893:SF1">
    <property type="entry name" value="REGULATORY PROTEIN PCHR"/>
    <property type="match status" value="1"/>
</dbReference>
<dbReference type="GO" id="GO:0003700">
    <property type="term" value="F:DNA-binding transcription factor activity"/>
    <property type="evidence" value="ECO:0007669"/>
    <property type="project" value="InterPro"/>
</dbReference>
<feature type="domain" description="HTH araC/xylS-type" evidence="4">
    <location>
        <begin position="223"/>
        <end position="320"/>
    </location>
</feature>
<keyword evidence="1" id="KW-0805">Transcription regulation</keyword>
<dbReference type="RefSeq" id="WP_160368083.1">
    <property type="nucleotide sequence ID" value="NZ_WSQA01000003.1"/>
</dbReference>
<dbReference type="PANTHER" id="PTHR47893">
    <property type="entry name" value="REGULATORY PROTEIN PCHR"/>
    <property type="match status" value="1"/>
</dbReference>
<sequence>MIVKSKILELNKWLFVEEVLDEYIPENPLIENRSKINVGSIEMENFQLSTSGLFILQSRMNFAKPVHFQTEIEGEAVTSQFIFYRPLNASRKQERSRHNIRYIPSFNSVQEVREGFEYTYFIAVLSKSYYLNLIKRESLLHRNFIKELDRGRYVSYAKEDQCATFEMQQAIAELVDCRKLGEIRRLHTESRILSLLMYQFEQYFEQAPSVSEPFNQEDIQRLEKAKGILDNRISNPPTQKELAAEVLTSESKLRKDFKRYFSMTIHDYLTRIRMEQAKAYLLVERLPVYEVASLTGYGHQNNFSSAFKKYYGVSPVDIKE</sequence>
<keyword evidence="2" id="KW-0238">DNA-binding</keyword>
<evidence type="ECO:0000313" key="5">
    <source>
        <dbReference type="EMBL" id="MVZ61440.1"/>
    </source>
</evidence>
<dbReference type="InterPro" id="IPR009057">
    <property type="entry name" value="Homeodomain-like_sf"/>
</dbReference>
<proteinExistence type="predicted"/>
<evidence type="ECO:0000256" key="3">
    <source>
        <dbReference type="ARBA" id="ARBA00023163"/>
    </source>
</evidence>
<reference evidence="5 6" key="1">
    <citation type="submission" date="2019-12" db="EMBL/GenBank/DDBJ databases">
        <authorList>
            <person name="Dong K."/>
        </authorList>
    </citation>
    <scope>NUCLEOTIDE SEQUENCE [LARGE SCALE GENOMIC DNA]</scope>
    <source>
        <strain evidence="5 6">JCM 31225</strain>
    </source>
</reference>
<evidence type="ECO:0000256" key="1">
    <source>
        <dbReference type="ARBA" id="ARBA00023015"/>
    </source>
</evidence>
<comment type="caution">
    <text evidence="5">The sequence shown here is derived from an EMBL/GenBank/DDBJ whole genome shotgun (WGS) entry which is preliminary data.</text>
</comment>
<dbReference type="OrthoDB" id="799767at2"/>
<protein>
    <submittedName>
        <fullName evidence="5">Helix-turn-helix domain-containing protein</fullName>
    </submittedName>
</protein>
<keyword evidence="6" id="KW-1185">Reference proteome</keyword>
<dbReference type="InterPro" id="IPR018060">
    <property type="entry name" value="HTH_AraC"/>
</dbReference>
<dbReference type="SUPFAM" id="SSF46689">
    <property type="entry name" value="Homeodomain-like"/>
    <property type="match status" value="2"/>
</dbReference>
<dbReference type="InterPro" id="IPR053142">
    <property type="entry name" value="PchR_regulatory_protein"/>
</dbReference>
<organism evidence="5 6">
    <name type="scientific">Sphingobacterium humi</name>
    <dbReference type="NCBI Taxonomy" id="1796905"/>
    <lineage>
        <taxon>Bacteria</taxon>
        <taxon>Pseudomonadati</taxon>
        <taxon>Bacteroidota</taxon>
        <taxon>Sphingobacteriia</taxon>
        <taxon>Sphingobacteriales</taxon>
        <taxon>Sphingobacteriaceae</taxon>
        <taxon>Sphingobacterium</taxon>
    </lineage>
</organism>
<dbReference type="Gene3D" id="1.10.10.60">
    <property type="entry name" value="Homeodomain-like"/>
    <property type="match status" value="2"/>
</dbReference>
<keyword evidence="3" id="KW-0804">Transcription</keyword>
<evidence type="ECO:0000259" key="4">
    <source>
        <dbReference type="PROSITE" id="PS01124"/>
    </source>
</evidence>
<dbReference type="Proteomes" id="UP000435036">
    <property type="component" value="Unassembled WGS sequence"/>
</dbReference>
<dbReference type="InterPro" id="IPR020449">
    <property type="entry name" value="Tscrpt_reg_AraC-type_HTH"/>
</dbReference>
<dbReference type="PRINTS" id="PR00032">
    <property type="entry name" value="HTHARAC"/>
</dbReference>
<dbReference type="GO" id="GO:0043565">
    <property type="term" value="F:sequence-specific DNA binding"/>
    <property type="evidence" value="ECO:0007669"/>
    <property type="project" value="InterPro"/>
</dbReference>
<dbReference type="Pfam" id="PF12833">
    <property type="entry name" value="HTH_18"/>
    <property type="match status" value="1"/>
</dbReference>
<dbReference type="InterPro" id="IPR018062">
    <property type="entry name" value="HTH_AraC-typ_CS"/>
</dbReference>
<evidence type="ECO:0000256" key="2">
    <source>
        <dbReference type="ARBA" id="ARBA00023125"/>
    </source>
</evidence>
<dbReference type="AlphaFoldDB" id="A0A6N8KVF9"/>
<gene>
    <name evidence="5" type="ORF">GQF63_05340</name>
</gene>
<evidence type="ECO:0000313" key="6">
    <source>
        <dbReference type="Proteomes" id="UP000435036"/>
    </source>
</evidence>
<accession>A0A6N8KVF9</accession>